<dbReference type="AlphaFoldDB" id="A0A4Q5LDY5"/>
<keyword evidence="4 7" id="KW-0326">Glycosidase</keyword>
<protein>
    <submittedName>
        <fullName evidence="8">Glycoside hydrolase</fullName>
    </submittedName>
</protein>
<dbReference type="Proteomes" id="UP000294155">
    <property type="component" value="Unassembled WGS sequence"/>
</dbReference>
<evidence type="ECO:0000313" key="9">
    <source>
        <dbReference type="Proteomes" id="UP000294155"/>
    </source>
</evidence>
<dbReference type="PANTHER" id="PTHR43301:SF3">
    <property type="entry name" value="ARABINAN ENDO-1,5-ALPHA-L-ARABINOSIDASE A-RELATED"/>
    <property type="match status" value="1"/>
</dbReference>
<dbReference type="RefSeq" id="WP_129920846.1">
    <property type="nucleotide sequence ID" value="NZ_SEWE01000015.1"/>
</dbReference>
<dbReference type="InterPro" id="IPR050727">
    <property type="entry name" value="GH43_arabinanases"/>
</dbReference>
<evidence type="ECO:0000256" key="1">
    <source>
        <dbReference type="ARBA" id="ARBA00004834"/>
    </source>
</evidence>
<keyword evidence="9" id="KW-1185">Reference proteome</keyword>
<dbReference type="OrthoDB" id="9801455at2"/>
<feature type="active site" description="Proton acceptor" evidence="5">
    <location>
        <position position="21"/>
    </location>
</feature>
<evidence type="ECO:0000256" key="3">
    <source>
        <dbReference type="ARBA" id="ARBA00022801"/>
    </source>
</evidence>
<evidence type="ECO:0000256" key="2">
    <source>
        <dbReference type="ARBA" id="ARBA00009865"/>
    </source>
</evidence>
<proteinExistence type="inferred from homology"/>
<name>A0A4Q5LDY5_9BACT</name>
<keyword evidence="3 7" id="KW-0378">Hydrolase</keyword>
<comment type="similarity">
    <text evidence="2 7">Belongs to the glycosyl hydrolase 43 family.</text>
</comment>
<dbReference type="Pfam" id="PF04616">
    <property type="entry name" value="Glyco_hydro_43"/>
    <property type="match status" value="1"/>
</dbReference>
<sequence length="333" mass="36713">MAIPRPARTYTNPIWDDDFPDPTIIRAADGYYYAYGTQTKRQGRIINLQVARSPDLVTWELLGEGMPDKPRWAAHTQKFWAPHVSEHAGRYYLYYSALPDTCTGFCLGAASADSPAGPFVDCGTPLQCGPGFVDLDPMSFDDPAAGRRWLYWGSGFGPIKMQELAPDRLSFLPGSEVIELILPASNAAAGSYEQLVEGAWVVLREGWYYLFYSGNNCCGPQAHYAVLVARSRQATGPFETLTAATGNPEATLLAANDHWHAPGHNCVITDAAGHDWLAYHAIDPRQPTFDAIDDEQGFSRRVLLLDRLEYADGWPRLLTGGTPSWKAQKAPLT</sequence>
<evidence type="ECO:0000256" key="6">
    <source>
        <dbReference type="PIRSR" id="PIRSR606710-2"/>
    </source>
</evidence>
<dbReference type="EMBL" id="SEWE01000015">
    <property type="protein sequence ID" value="RYU80105.1"/>
    <property type="molecule type" value="Genomic_DNA"/>
</dbReference>
<accession>A0A4Q5LDY5</accession>
<dbReference type="InterPro" id="IPR023296">
    <property type="entry name" value="Glyco_hydro_beta-prop_sf"/>
</dbReference>
<reference evidence="8 9" key="1">
    <citation type="submission" date="2019-02" db="EMBL/GenBank/DDBJ databases">
        <title>Bacterial novel species isolated from soil.</title>
        <authorList>
            <person name="Jung H.-Y."/>
        </authorList>
    </citation>
    <scope>NUCLEOTIDE SEQUENCE [LARGE SCALE GENOMIC DNA]</scope>
    <source>
        <strain evidence="8 9">1-3-3-3</strain>
    </source>
</reference>
<evidence type="ECO:0000256" key="4">
    <source>
        <dbReference type="ARBA" id="ARBA00023295"/>
    </source>
</evidence>
<dbReference type="Gene3D" id="2.115.10.20">
    <property type="entry name" value="Glycosyl hydrolase domain, family 43"/>
    <property type="match status" value="1"/>
</dbReference>
<dbReference type="InterPro" id="IPR006710">
    <property type="entry name" value="Glyco_hydro_43"/>
</dbReference>
<feature type="site" description="Important for catalytic activity, responsible for pKa modulation of the active site Glu and correct orientation of both the proton donor and substrate" evidence="6">
    <location>
        <position position="136"/>
    </location>
</feature>
<dbReference type="CDD" id="cd08999">
    <property type="entry name" value="GH43_ABN-like"/>
    <property type="match status" value="1"/>
</dbReference>
<evidence type="ECO:0000256" key="5">
    <source>
        <dbReference type="PIRSR" id="PIRSR606710-1"/>
    </source>
</evidence>
<comment type="caution">
    <text evidence="8">The sequence shown here is derived from an EMBL/GenBank/DDBJ whole genome shotgun (WGS) entry which is preliminary data.</text>
</comment>
<dbReference type="GO" id="GO:0004553">
    <property type="term" value="F:hydrolase activity, hydrolyzing O-glycosyl compounds"/>
    <property type="evidence" value="ECO:0007669"/>
    <property type="project" value="InterPro"/>
</dbReference>
<dbReference type="PANTHER" id="PTHR43301">
    <property type="entry name" value="ARABINAN ENDO-1,5-ALPHA-L-ARABINOSIDASE"/>
    <property type="match status" value="1"/>
</dbReference>
<dbReference type="SUPFAM" id="SSF75005">
    <property type="entry name" value="Arabinanase/levansucrase/invertase"/>
    <property type="match status" value="1"/>
</dbReference>
<gene>
    <name evidence="8" type="ORF">EWM57_09180</name>
</gene>
<feature type="active site" description="Proton donor" evidence="5">
    <location>
        <position position="197"/>
    </location>
</feature>
<evidence type="ECO:0000256" key="7">
    <source>
        <dbReference type="RuleBase" id="RU361187"/>
    </source>
</evidence>
<comment type="pathway">
    <text evidence="1">Glycan metabolism; L-arabinan degradation.</text>
</comment>
<dbReference type="GO" id="GO:0005975">
    <property type="term" value="P:carbohydrate metabolic process"/>
    <property type="evidence" value="ECO:0007669"/>
    <property type="project" value="InterPro"/>
</dbReference>
<evidence type="ECO:0000313" key="8">
    <source>
        <dbReference type="EMBL" id="RYU80105.1"/>
    </source>
</evidence>
<organism evidence="8 9">
    <name type="scientific">Hymenobacter persicinus</name>
    <dbReference type="NCBI Taxonomy" id="2025506"/>
    <lineage>
        <taxon>Bacteria</taxon>
        <taxon>Pseudomonadati</taxon>
        <taxon>Bacteroidota</taxon>
        <taxon>Cytophagia</taxon>
        <taxon>Cytophagales</taxon>
        <taxon>Hymenobacteraceae</taxon>
        <taxon>Hymenobacter</taxon>
    </lineage>
</organism>